<reference evidence="1" key="1">
    <citation type="journal article" date="2015" name="Nature">
        <title>Complex archaea that bridge the gap between prokaryotes and eukaryotes.</title>
        <authorList>
            <person name="Spang A."/>
            <person name="Saw J.H."/>
            <person name="Jorgensen S.L."/>
            <person name="Zaremba-Niedzwiedzka K."/>
            <person name="Martijn J."/>
            <person name="Lind A.E."/>
            <person name="van Eijk R."/>
            <person name="Schleper C."/>
            <person name="Guy L."/>
            <person name="Ettema T.J."/>
        </authorList>
    </citation>
    <scope>NUCLEOTIDE SEQUENCE</scope>
</reference>
<accession>A0A0F9AUN9</accession>
<organism evidence="1">
    <name type="scientific">marine sediment metagenome</name>
    <dbReference type="NCBI Taxonomy" id="412755"/>
    <lineage>
        <taxon>unclassified sequences</taxon>
        <taxon>metagenomes</taxon>
        <taxon>ecological metagenomes</taxon>
    </lineage>
</organism>
<gene>
    <name evidence="1" type="ORF">LCGC14_2606980</name>
</gene>
<feature type="non-terminal residue" evidence="1">
    <location>
        <position position="1"/>
    </location>
</feature>
<protein>
    <submittedName>
        <fullName evidence="1">Uncharacterized protein</fullName>
    </submittedName>
</protein>
<proteinExistence type="predicted"/>
<sequence>QESYRPKIIVGSEIGGMMIPINDEEYIDQCSCCDEDDDREE</sequence>
<comment type="caution">
    <text evidence="1">The sequence shown here is derived from an EMBL/GenBank/DDBJ whole genome shotgun (WGS) entry which is preliminary data.</text>
</comment>
<evidence type="ECO:0000313" key="1">
    <source>
        <dbReference type="EMBL" id="KKL05347.1"/>
    </source>
</evidence>
<dbReference type="EMBL" id="LAZR01044158">
    <property type="protein sequence ID" value="KKL05347.1"/>
    <property type="molecule type" value="Genomic_DNA"/>
</dbReference>
<name>A0A0F9AUN9_9ZZZZ</name>
<dbReference type="AlphaFoldDB" id="A0A0F9AUN9"/>